<comment type="function">
    <text evidence="4">This protein is located at the 30S-50S ribosomal subunit interface and may play a role in the structure and function of the aminoacyl-tRNA binding site.</text>
</comment>
<dbReference type="GO" id="GO:0022625">
    <property type="term" value="C:cytosolic large ribosomal subunit"/>
    <property type="evidence" value="ECO:0007669"/>
    <property type="project" value="TreeGrafter"/>
</dbReference>
<evidence type="ECO:0000256" key="1">
    <source>
        <dbReference type="ARBA" id="ARBA00005781"/>
    </source>
</evidence>
<protein>
    <recommendedName>
        <fullName evidence="4">50S ribosomal protein L19</fullName>
    </recommendedName>
</protein>
<dbReference type="InterPro" id="IPR038657">
    <property type="entry name" value="Ribosomal_bL19_sf"/>
</dbReference>
<dbReference type="SUPFAM" id="SSF50104">
    <property type="entry name" value="Translation proteins SH3-like domain"/>
    <property type="match status" value="1"/>
</dbReference>
<dbReference type="RefSeq" id="WP_158380309.1">
    <property type="nucleotide sequence ID" value="NZ_CP028359.1"/>
</dbReference>
<dbReference type="InterPro" id="IPR001857">
    <property type="entry name" value="Ribosomal_bL19"/>
</dbReference>
<keyword evidence="2 5" id="KW-0689">Ribosomal protein</keyword>
<dbReference type="PRINTS" id="PR00061">
    <property type="entry name" value="RIBOSOMALL19"/>
</dbReference>
<name>A0A346E0T8_9FLAO</name>
<reference evidence="5 6" key="1">
    <citation type="submission" date="2018-03" db="EMBL/GenBank/DDBJ databases">
        <title>A parallel universe: an anciently diverged bacterial symbiosis in a Hawaiian planthopper (Hemiptera: Cixiidae) reveals rearranged nutritional responsibilities.</title>
        <authorList>
            <person name="Bennett G."/>
            <person name="Mao M."/>
        </authorList>
    </citation>
    <scope>NUCLEOTIDE SEQUENCE [LARGE SCALE GENOMIC DNA]</scope>
    <source>
        <strain evidence="5 6">OLIH</strain>
    </source>
</reference>
<evidence type="ECO:0000256" key="2">
    <source>
        <dbReference type="ARBA" id="ARBA00022980"/>
    </source>
</evidence>
<organism evidence="5 6">
    <name type="scientific">Candidatus Karelsulcia muelleri</name>
    <dbReference type="NCBI Taxonomy" id="336810"/>
    <lineage>
        <taxon>Bacteria</taxon>
        <taxon>Pseudomonadati</taxon>
        <taxon>Bacteroidota</taxon>
        <taxon>Flavobacteriia</taxon>
        <taxon>Flavobacteriales</taxon>
        <taxon>Candidatus Karelsulcia</taxon>
    </lineage>
</organism>
<dbReference type="PIRSF" id="PIRSF002191">
    <property type="entry name" value="Ribosomal_L19"/>
    <property type="match status" value="1"/>
</dbReference>
<dbReference type="AlphaFoldDB" id="A0A346E0T8"/>
<dbReference type="GO" id="GO:0003735">
    <property type="term" value="F:structural constituent of ribosome"/>
    <property type="evidence" value="ECO:0007669"/>
    <property type="project" value="InterPro"/>
</dbReference>
<gene>
    <name evidence="5" type="ORF">C9I73_045</name>
</gene>
<dbReference type="OrthoDB" id="9803541at2"/>
<dbReference type="NCBIfam" id="TIGR01024">
    <property type="entry name" value="rplS_bact"/>
    <property type="match status" value="1"/>
</dbReference>
<dbReference type="EMBL" id="CP028359">
    <property type="protein sequence ID" value="AXN02593.1"/>
    <property type="molecule type" value="Genomic_DNA"/>
</dbReference>
<dbReference type="PANTHER" id="PTHR15680:SF9">
    <property type="entry name" value="LARGE RIBOSOMAL SUBUNIT PROTEIN BL19M"/>
    <property type="match status" value="1"/>
</dbReference>
<evidence type="ECO:0000313" key="5">
    <source>
        <dbReference type="EMBL" id="AXN02593.1"/>
    </source>
</evidence>
<dbReference type="PANTHER" id="PTHR15680">
    <property type="entry name" value="RIBOSOMAL PROTEIN L19"/>
    <property type="match status" value="1"/>
</dbReference>
<dbReference type="Pfam" id="PF01245">
    <property type="entry name" value="Ribosomal_L19"/>
    <property type="match status" value="1"/>
</dbReference>
<sequence length="112" mass="13318">MKNINRLVTDLKKTNYKLNSGDTVKVYYEIKEGEKKRIQSFKGIIIKKQGNSTFTVRKKIGTIGVERIFQIKSPNIKEIKKIRSVKVRRAKLYYFRNLIVNQAKRKHYITKR</sequence>
<evidence type="ECO:0000256" key="3">
    <source>
        <dbReference type="ARBA" id="ARBA00023274"/>
    </source>
</evidence>
<proteinExistence type="inferred from homology"/>
<dbReference type="Gene3D" id="2.30.30.790">
    <property type="match status" value="1"/>
</dbReference>
<evidence type="ECO:0000313" key="6">
    <source>
        <dbReference type="Proteomes" id="UP000257017"/>
    </source>
</evidence>
<accession>A0A346E0T8</accession>
<dbReference type="Proteomes" id="UP000257017">
    <property type="component" value="Chromosome"/>
</dbReference>
<dbReference type="InterPro" id="IPR008991">
    <property type="entry name" value="Translation_prot_SH3-like_sf"/>
</dbReference>
<keyword evidence="3 4" id="KW-0687">Ribonucleoprotein</keyword>
<evidence type="ECO:0000256" key="4">
    <source>
        <dbReference type="RuleBase" id="RU000559"/>
    </source>
</evidence>
<dbReference type="GO" id="GO:0006412">
    <property type="term" value="P:translation"/>
    <property type="evidence" value="ECO:0007669"/>
    <property type="project" value="InterPro"/>
</dbReference>
<comment type="similarity">
    <text evidence="1 4">Belongs to the bacterial ribosomal protein bL19 family.</text>
</comment>